<keyword evidence="4" id="KW-1185">Reference proteome</keyword>
<dbReference type="STRING" id="394503.Ccel_1944"/>
<dbReference type="Proteomes" id="UP000001349">
    <property type="component" value="Chromosome"/>
</dbReference>
<feature type="compositionally biased region" description="Polar residues" evidence="1">
    <location>
        <begin position="117"/>
        <end position="134"/>
    </location>
</feature>
<dbReference type="RefSeq" id="WP_015925396.1">
    <property type="nucleotide sequence ID" value="NC_011898.1"/>
</dbReference>
<keyword evidence="2" id="KW-0472">Membrane</keyword>
<gene>
    <name evidence="3" type="ordered locus">Ccel_1944</name>
</gene>
<feature type="transmembrane region" description="Helical" evidence="2">
    <location>
        <begin position="21"/>
        <end position="41"/>
    </location>
</feature>
<protein>
    <submittedName>
        <fullName evidence="3">Stage II sporulation protein P</fullName>
    </submittedName>
</protein>
<evidence type="ECO:0000256" key="2">
    <source>
        <dbReference type="SAM" id="Phobius"/>
    </source>
</evidence>
<keyword evidence="2" id="KW-1133">Transmembrane helix</keyword>
<evidence type="ECO:0000256" key="1">
    <source>
        <dbReference type="SAM" id="MobiDB-lite"/>
    </source>
</evidence>
<sequence>MRDTIYDNTYLEGNKGNLTKLPIILCAVGGIVLGGIVFRLANGKVNIPINFEHITRKSEATIESSDNIKEFVFKLFGIDMYNPITILNTNYPYFKMFYDKNYQPYVAEKVQKELSATEKSQTKPVQQPQASIPQKPSEPAGGQLKEASSSITFEGDVEEKDQKNNPVVSSGKINITNETGFKINIKKLLNEPLKLAPDKKGPKILIYHTHTTESFLKSASELGKSNIPSRTTNNKYNVVRVGDALINNLKKYSIDVLHNTTIHDSDYNSSYVKSLNTLTSYVDKYPSLKMTIDLHRDAASEGKLRPVKKINGKNFAEIMFVIGTDAKLNNPKWRENLKLAIQVQARLNEICPGIAKPIYVSKNRYNQHLVNGSVIVEIGGDGNVIDECIRSTSYLAEALNDVIFRKK</sequence>
<keyword evidence="2" id="KW-0812">Transmembrane</keyword>
<dbReference type="OrthoDB" id="1633470at2"/>
<dbReference type="AlphaFoldDB" id="B8I3E9"/>
<evidence type="ECO:0000313" key="3">
    <source>
        <dbReference type="EMBL" id="ACL76292.1"/>
    </source>
</evidence>
<feature type="region of interest" description="Disordered" evidence="1">
    <location>
        <begin position="117"/>
        <end position="171"/>
    </location>
</feature>
<dbReference type="KEGG" id="cce:Ccel_1944"/>
<proteinExistence type="predicted"/>
<dbReference type="eggNOG" id="COG0860">
    <property type="taxonomic scope" value="Bacteria"/>
</dbReference>
<name>B8I3E9_RUMCH</name>
<accession>B8I3E9</accession>
<dbReference type="HOGENOM" id="CLU_040895_2_0_9"/>
<organism evidence="3 4">
    <name type="scientific">Ruminiclostridium cellulolyticum (strain ATCC 35319 / DSM 5812 / JCM 6584 / H10)</name>
    <name type="common">Clostridium cellulolyticum</name>
    <dbReference type="NCBI Taxonomy" id="394503"/>
    <lineage>
        <taxon>Bacteria</taxon>
        <taxon>Bacillati</taxon>
        <taxon>Bacillota</taxon>
        <taxon>Clostridia</taxon>
        <taxon>Eubacteriales</taxon>
        <taxon>Oscillospiraceae</taxon>
        <taxon>Ruminiclostridium</taxon>
    </lineage>
</organism>
<dbReference type="NCBIfam" id="TIGR02867">
    <property type="entry name" value="spore_II_P"/>
    <property type="match status" value="1"/>
</dbReference>
<evidence type="ECO:0000313" key="4">
    <source>
        <dbReference type="Proteomes" id="UP000001349"/>
    </source>
</evidence>
<reference evidence="3 4" key="1">
    <citation type="submission" date="2009-01" db="EMBL/GenBank/DDBJ databases">
        <title>Complete sequence of Clostridium cellulolyticum H10.</title>
        <authorList>
            <consortium name="US DOE Joint Genome Institute"/>
            <person name="Lucas S."/>
            <person name="Copeland A."/>
            <person name="Lapidus A."/>
            <person name="Glavina del Rio T."/>
            <person name="Dalin E."/>
            <person name="Tice H."/>
            <person name="Bruce D."/>
            <person name="Goodwin L."/>
            <person name="Pitluck S."/>
            <person name="Chertkov O."/>
            <person name="Saunders E."/>
            <person name="Brettin T."/>
            <person name="Detter J.C."/>
            <person name="Han C."/>
            <person name="Larimer F."/>
            <person name="Land M."/>
            <person name="Hauser L."/>
            <person name="Kyrpides N."/>
            <person name="Ivanova N."/>
            <person name="Zhou J."/>
            <person name="Richardson P."/>
        </authorList>
    </citation>
    <scope>NUCLEOTIDE SEQUENCE [LARGE SCALE GENOMIC DNA]</scope>
    <source>
        <strain evidence="4">ATCC 35319 / DSM 5812 / JCM 6584 / H10</strain>
    </source>
</reference>
<dbReference type="EMBL" id="CP001348">
    <property type="protein sequence ID" value="ACL76292.1"/>
    <property type="molecule type" value="Genomic_DNA"/>
</dbReference>
<dbReference type="InterPro" id="IPR010897">
    <property type="entry name" value="Spore_II_P"/>
</dbReference>
<dbReference type="Pfam" id="PF07454">
    <property type="entry name" value="SpoIIP"/>
    <property type="match status" value="1"/>
</dbReference>